<sequence>MPNPRDEGEIPLEGRLAMIETSLKDEMLPNLRSLFEVPVDLPEHLESYKEVLEEAGGEIVELFSYPYKVIPFWKNMRVPRSWFEAFSDEVEPIFVVLGHFNTILENPETLGNGVSVDIYEENTGSAGMSGSSKKGKHPRGNSPDAPKTSTVVKFTSKESRISIGEVPVHGFSLIINHTPNPKGRGDVFTPLSFSMKFSDANGKEIMRSGVDAHRVGSQERDKTRAALIEVDSIPFPENSLFNAPCSKIETHHLPVKSLNALESPERDTAFQTLLAILAKNMADRLDALSGEKGSGILVAPEKVNLLRKPFRALMRVGRPKEEVSVVEGEPASAEETHFKNVLSSMEGLDSSIVSPEQYQTFIDGVFGGVEGMSSWILGDSPVEASLPEDALDVLKDPSIAKIVAEKPEDFCFPNDLKEYERLMLSVEENLGFSMDSDMETIIALQTRLQQLFFIRRVLTTDFESRGKAENPVIEV</sequence>
<dbReference type="Proteomes" id="UP000886066">
    <property type="component" value="Unassembled WGS sequence"/>
</dbReference>
<name>A0A7C1HJ26_UNCKA</name>
<proteinExistence type="predicted"/>
<comment type="caution">
    <text evidence="2">The sequence shown here is derived from an EMBL/GenBank/DDBJ whole genome shotgun (WGS) entry which is preliminary data.</text>
</comment>
<accession>A0A7C1HJ26</accession>
<gene>
    <name evidence="2" type="ORF">ENN92_01565</name>
</gene>
<protein>
    <submittedName>
        <fullName evidence="2">Uncharacterized protein</fullName>
    </submittedName>
</protein>
<feature type="non-terminal residue" evidence="2">
    <location>
        <position position="475"/>
    </location>
</feature>
<evidence type="ECO:0000313" key="2">
    <source>
        <dbReference type="EMBL" id="HDQ88815.1"/>
    </source>
</evidence>
<dbReference type="AlphaFoldDB" id="A0A7C1HJ26"/>
<evidence type="ECO:0000256" key="1">
    <source>
        <dbReference type="SAM" id="MobiDB-lite"/>
    </source>
</evidence>
<organism evidence="2">
    <name type="scientific">candidate division WWE3 bacterium</name>
    <dbReference type="NCBI Taxonomy" id="2053526"/>
    <lineage>
        <taxon>Bacteria</taxon>
        <taxon>Katanobacteria</taxon>
    </lineage>
</organism>
<dbReference type="EMBL" id="DSDM01000093">
    <property type="protein sequence ID" value="HDQ88815.1"/>
    <property type="molecule type" value="Genomic_DNA"/>
</dbReference>
<feature type="region of interest" description="Disordered" evidence="1">
    <location>
        <begin position="124"/>
        <end position="150"/>
    </location>
</feature>
<reference evidence="2" key="1">
    <citation type="journal article" date="2020" name="mSystems">
        <title>Genome- and Community-Level Interaction Insights into Carbon Utilization and Element Cycling Functions of Hydrothermarchaeota in Hydrothermal Sediment.</title>
        <authorList>
            <person name="Zhou Z."/>
            <person name="Liu Y."/>
            <person name="Xu W."/>
            <person name="Pan J."/>
            <person name="Luo Z.H."/>
            <person name="Li M."/>
        </authorList>
    </citation>
    <scope>NUCLEOTIDE SEQUENCE [LARGE SCALE GENOMIC DNA]</scope>
    <source>
        <strain evidence="2">SpSt-1219</strain>
    </source>
</reference>